<organism evidence="1 2">
    <name type="scientific">Rhizophlyctis rosea</name>
    <dbReference type="NCBI Taxonomy" id="64517"/>
    <lineage>
        <taxon>Eukaryota</taxon>
        <taxon>Fungi</taxon>
        <taxon>Fungi incertae sedis</taxon>
        <taxon>Chytridiomycota</taxon>
        <taxon>Chytridiomycota incertae sedis</taxon>
        <taxon>Chytridiomycetes</taxon>
        <taxon>Rhizophlyctidales</taxon>
        <taxon>Rhizophlyctidaceae</taxon>
        <taxon>Rhizophlyctis</taxon>
    </lineage>
</organism>
<evidence type="ECO:0000313" key="1">
    <source>
        <dbReference type="EMBL" id="KAJ3054901.1"/>
    </source>
</evidence>
<accession>A0AAD5SHW1</accession>
<protein>
    <submittedName>
        <fullName evidence="1">Uncharacterized protein</fullName>
    </submittedName>
</protein>
<sequence length="247" mass="28565">MTKEKKPEAFKIELLPWKSKRTPKVIPTPLPKPGSIAWVCLGRSESGKTLHLINIIRAYKKSMDLIIVLSPSLHLDCKWDAIKGFENVVGTNEVNNEVIFNILENQKKNYDPKHPDDYQCLLVIDDSGVDMRRARLRYAMNTLFSCFRHYSGNLVIGIQSLQHLEGSMITNAKQWTIWDMNQRQLKKLSTDIATSTMPEKELEDFIRNNTRKRYSYIFIDYTAQQGEKFCIGYGEPYVPQMLRSGTN</sequence>
<proteinExistence type="predicted"/>
<comment type="caution">
    <text evidence="1">The sequence shown here is derived from an EMBL/GenBank/DDBJ whole genome shotgun (WGS) entry which is preliminary data.</text>
</comment>
<dbReference type="Proteomes" id="UP001212841">
    <property type="component" value="Unassembled WGS sequence"/>
</dbReference>
<dbReference type="Pfam" id="PF04665">
    <property type="entry name" value="Pox_A32"/>
    <property type="match status" value="1"/>
</dbReference>
<reference evidence="1" key="1">
    <citation type="submission" date="2020-05" db="EMBL/GenBank/DDBJ databases">
        <title>Phylogenomic resolution of chytrid fungi.</title>
        <authorList>
            <person name="Stajich J.E."/>
            <person name="Amses K."/>
            <person name="Simmons R."/>
            <person name="Seto K."/>
            <person name="Myers J."/>
            <person name="Bonds A."/>
            <person name="Quandt C.A."/>
            <person name="Barry K."/>
            <person name="Liu P."/>
            <person name="Grigoriev I."/>
            <person name="Longcore J.E."/>
            <person name="James T.Y."/>
        </authorList>
    </citation>
    <scope>NUCLEOTIDE SEQUENCE</scope>
    <source>
        <strain evidence="1">JEL0318</strain>
    </source>
</reference>
<gene>
    <name evidence="1" type="ORF">HK097_000418</name>
</gene>
<name>A0AAD5SHW1_9FUNG</name>
<keyword evidence="2" id="KW-1185">Reference proteome</keyword>
<dbReference type="Gene3D" id="3.40.50.300">
    <property type="entry name" value="P-loop containing nucleotide triphosphate hydrolases"/>
    <property type="match status" value="1"/>
</dbReference>
<dbReference type="InterPro" id="IPR006758">
    <property type="entry name" value="A32L"/>
</dbReference>
<dbReference type="EMBL" id="JADGJD010000107">
    <property type="protein sequence ID" value="KAJ3054901.1"/>
    <property type="molecule type" value="Genomic_DNA"/>
</dbReference>
<dbReference type="InterPro" id="IPR027417">
    <property type="entry name" value="P-loop_NTPase"/>
</dbReference>
<dbReference type="AlphaFoldDB" id="A0AAD5SHW1"/>
<evidence type="ECO:0000313" key="2">
    <source>
        <dbReference type="Proteomes" id="UP001212841"/>
    </source>
</evidence>